<dbReference type="PROSITE" id="PS51030">
    <property type="entry name" value="NUCLEAR_REC_DBD_2"/>
    <property type="match status" value="1"/>
</dbReference>
<dbReference type="GO" id="GO:0004879">
    <property type="term" value="F:nuclear receptor activity"/>
    <property type="evidence" value="ECO:0007669"/>
    <property type="project" value="TreeGrafter"/>
</dbReference>
<dbReference type="SMART" id="SM00399">
    <property type="entry name" value="ZnF_C4"/>
    <property type="match status" value="1"/>
</dbReference>
<keyword evidence="5" id="KW-0238">DNA-binding</keyword>
<dbReference type="AlphaFoldDB" id="A0AAY5KU11"/>
<dbReference type="GO" id="GO:0045944">
    <property type="term" value="P:positive regulation of transcription by RNA polymerase II"/>
    <property type="evidence" value="ECO:0007669"/>
    <property type="project" value="TreeGrafter"/>
</dbReference>
<evidence type="ECO:0000313" key="10">
    <source>
        <dbReference type="Ensembl" id="ENSELUP00000092658.1"/>
    </source>
</evidence>
<dbReference type="GO" id="GO:0006631">
    <property type="term" value="P:fatty acid metabolic process"/>
    <property type="evidence" value="ECO:0007669"/>
    <property type="project" value="TreeGrafter"/>
</dbReference>
<dbReference type="GO" id="GO:0001227">
    <property type="term" value="F:DNA-binding transcription repressor activity, RNA polymerase II-specific"/>
    <property type="evidence" value="ECO:0007669"/>
    <property type="project" value="TreeGrafter"/>
</dbReference>
<reference evidence="10" key="2">
    <citation type="submission" date="2025-08" db="UniProtKB">
        <authorList>
            <consortium name="Ensembl"/>
        </authorList>
    </citation>
    <scope>IDENTIFICATION</scope>
</reference>
<dbReference type="Ensembl" id="ENSELUT00000110901.1">
    <property type="protein sequence ID" value="ENSELUP00000092658.1"/>
    <property type="gene ID" value="ENSELUG00000017401.3"/>
</dbReference>
<keyword evidence="6" id="KW-0804">Transcription</keyword>
<evidence type="ECO:0000256" key="2">
    <source>
        <dbReference type="ARBA" id="ARBA00022771"/>
    </source>
</evidence>
<keyword evidence="2" id="KW-0863">Zinc-finger</keyword>
<evidence type="ECO:0000256" key="8">
    <source>
        <dbReference type="ARBA" id="ARBA00023242"/>
    </source>
</evidence>
<dbReference type="InterPro" id="IPR001628">
    <property type="entry name" value="Znf_hrmn_rcpt"/>
</dbReference>
<dbReference type="Gene3D" id="3.30.50.10">
    <property type="entry name" value="Erythroid Transcription Factor GATA-1, subunit A"/>
    <property type="match status" value="1"/>
</dbReference>
<reference evidence="10" key="3">
    <citation type="submission" date="2025-09" db="UniProtKB">
        <authorList>
            <consortium name="Ensembl"/>
        </authorList>
    </citation>
    <scope>IDENTIFICATION</scope>
</reference>
<dbReference type="GO" id="GO:0009755">
    <property type="term" value="P:hormone-mediated signaling pathway"/>
    <property type="evidence" value="ECO:0007669"/>
    <property type="project" value="TreeGrafter"/>
</dbReference>
<dbReference type="InterPro" id="IPR050234">
    <property type="entry name" value="Nuclear_hormone_rcpt_NR1"/>
</dbReference>
<keyword evidence="11" id="KW-1185">Reference proteome</keyword>
<dbReference type="GO" id="GO:0000978">
    <property type="term" value="F:RNA polymerase II cis-regulatory region sequence-specific DNA binding"/>
    <property type="evidence" value="ECO:0007669"/>
    <property type="project" value="TreeGrafter"/>
</dbReference>
<dbReference type="PANTHER" id="PTHR24082:SF488">
    <property type="entry name" value="PEROXISOME PROLIFERATOR-ACTIVATED RECEPTOR GAMMA"/>
    <property type="match status" value="1"/>
</dbReference>
<dbReference type="SUPFAM" id="SSF57716">
    <property type="entry name" value="Glucocorticoid receptor-like (DNA-binding domain)"/>
    <property type="match status" value="1"/>
</dbReference>
<keyword evidence="1" id="KW-0479">Metal-binding</keyword>
<reference evidence="10 11" key="1">
    <citation type="submission" date="2020-02" db="EMBL/GenBank/DDBJ databases">
        <title>Esox lucius (northern pike) genome, fEsoLuc1, primary haplotype.</title>
        <authorList>
            <person name="Myers G."/>
            <person name="Karagic N."/>
            <person name="Meyer A."/>
            <person name="Pippel M."/>
            <person name="Reichard M."/>
            <person name="Winkler S."/>
            <person name="Tracey A."/>
            <person name="Sims Y."/>
            <person name="Howe K."/>
            <person name="Rhie A."/>
            <person name="Formenti G."/>
            <person name="Durbin R."/>
            <person name="Fedrigo O."/>
            <person name="Jarvis E.D."/>
        </authorList>
    </citation>
    <scope>NUCLEOTIDE SEQUENCE [LARGE SCALE GENOMIC DNA]</scope>
</reference>
<dbReference type="GeneTree" id="ENSGT00940000158273"/>
<accession>A0AAY5KU11</accession>
<keyword evidence="7" id="KW-0675">Receptor</keyword>
<evidence type="ECO:0000313" key="11">
    <source>
        <dbReference type="Proteomes" id="UP000265140"/>
    </source>
</evidence>
<protein>
    <recommendedName>
        <fullName evidence="9">Nuclear receptor domain-containing protein</fullName>
    </recommendedName>
</protein>
<dbReference type="InterPro" id="IPR013088">
    <property type="entry name" value="Znf_NHR/GATA"/>
</dbReference>
<proteinExistence type="predicted"/>
<keyword evidence="3" id="KW-0862">Zinc</keyword>
<dbReference type="GO" id="GO:0045923">
    <property type="term" value="P:positive regulation of fatty acid metabolic process"/>
    <property type="evidence" value="ECO:0007669"/>
    <property type="project" value="TreeGrafter"/>
</dbReference>
<evidence type="ECO:0000256" key="1">
    <source>
        <dbReference type="ARBA" id="ARBA00022723"/>
    </source>
</evidence>
<keyword evidence="4" id="KW-0805">Transcription regulation</keyword>
<dbReference type="GO" id="GO:0010887">
    <property type="term" value="P:negative regulation of cholesterol storage"/>
    <property type="evidence" value="ECO:0007669"/>
    <property type="project" value="TreeGrafter"/>
</dbReference>
<evidence type="ECO:0000256" key="7">
    <source>
        <dbReference type="ARBA" id="ARBA00023170"/>
    </source>
</evidence>
<name>A0AAY5KU11_ESOLU</name>
<dbReference type="PANTHER" id="PTHR24082">
    <property type="entry name" value="NUCLEAR HORMONE RECEPTOR"/>
    <property type="match status" value="1"/>
</dbReference>
<keyword evidence="8" id="KW-0539">Nucleus</keyword>
<dbReference type="PRINTS" id="PR00047">
    <property type="entry name" value="STROIDFINGER"/>
</dbReference>
<dbReference type="PROSITE" id="PS00031">
    <property type="entry name" value="NUCLEAR_REC_DBD_1"/>
    <property type="match status" value="1"/>
</dbReference>
<dbReference type="Pfam" id="PF00105">
    <property type="entry name" value="zf-C4"/>
    <property type="match status" value="1"/>
</dbReference>
<dbReference type="GO" id="GO:0050728">
    <property type="term" value="P:negative regulation of inflammatory response"/>
    <property type="evidence" value="ECO:0007669"/>
    <property type="project" value="TreeGrafter"/>
</dbReference>
<evidence type="ECO:0000256" key="6">
    <source>
        <dbReference type="ARBA" id="ARBA00023163"/>
    </source>
</evidence>
<feature type="domain" description="Nuclear receptor" evidence="9">
    <location>
        <begin position="92"/>
        <end position="166"/>
    </location>
</feature>
<gene>
    <name evidence="10" type="primary">PPARG</name>
</gene>
<organism evidence="10 11">
    <name type="scientific">Esox lucius</name>
    <name type="common">Northern pike</name>
    <dbReference type="NCBI Taxonomy" id="8010"/>
    <lineage>
        <taxon>Eukaryota</taxon>
        <taxon>Metazoa</taxon>
        <taxon>Chordata</taxon>
        <taxon>Craniata</taxon>
        <taxon>Vertebrata</taxon>
        <taxon>Euteleostomi</taxon>
        <taxon>Actinopterygii</taxon>
        <taxon>Neopterygii</taxon>
        <taxon>Teleostei</taxon>
        <taxon>Protacanthopterygii</taxon>
        <taxon>Esociformes</taxon>
        <taxon>Esocidae</taxon>
        <taxon>Esox</taxon>
    </lineage>
</organism>
<sequence>MVDTRRATWSVLSFGLEMWEQAETHDKVNGFEMKTQSGLDYCHLPSLERCHIPVNDDPVSLPQPGDYGVVHRSRPFPQSKLPTYTDPNSLLNIDCRVCGDMSTGFHYGVHACEGCKGFFHRTLRLKLAYDPCDLNCRIQKNNRNKCQYCRFQKCLLVGMSHDGEYCT</sequence>
<evidence type="ECO:0000256" key="3">
    <source>
        <dbReference type="ARBA" id="ARBA00022833"/>
    </source>
</evidence>
<dbReference type="GO" id="GO:0008270">
    <property type="term" value="F:zinc ion binding"/>
    <property type="evidence" value="ECO:0007669"/>
    <property type="project" value="UniProtKB-KW"/>
</dbReference>
<evidence type="ECO:0000259" key="9">
    <source>
        <dbReference type="PROSITE" id="PS51030"/>
    </source>
</evidence>
<dbReference type="Proteomes" id="UP000265140">
    <property type="component" value="Chromosome 12"/>
</dbReference>
<dbReference type="GO" id="GO:0030154">
    <property type="term" value="P:cell differentiation"/>
    <property type="evidence" value="ECO:0007669"/>
    <property type="project" value="TreeGrafter"/>
</dbReference>
<dbReference type="FunFam" id="3.30.50.10:FF:000056">
    <property type="entry name" value="Peroxisome proliferator-activated receptor gamma"/>
    <property type="match status" value="1"/>
</dbReference>
<evidence type="ECO:0000256" key="5">
    <source>
        <dbReference type="ARBA" id="ARBA00023125"/>
    </source>
</evidence>
<evidence type="ECO:0000256" key="4">
    <source>
        <dbReference type="ARBA" id="ARBA00023015"/>
    </source>
</evidence>